<protein>
    <recommendedName>
        <fullName evidence="2">DUF6598 domain-containing protein</fullName>
    </recommendedName>
</protein>
<gene>
    <name evidence="3" type="ORF">U9M48_032863</name>
</gene>
<feature type="region of interest" description="Disordered" evidence="1">
    <location>
        <begin position="1"/>
        <end position="93"/>
    </location>
</feature>
<dbReference type="EMBL" id="CP144751">
    <property type="protein sequence ID" value="WVZ86016.1"/>
    <property type="molecule type" value="Genomic_DNA"/>
</dbReference>
<evidence type="ECO:0000256" key="1">
    <source>
        <dbReference type="SAM" id="MobiDB-lite"/>
    </source>
</evidence>
<organism evidence="3 4">
    <name type="scientific">Paspalum notatum var. saurae</name>
    <dbReference type="NCBI Taxonomy" id="547442"/>
    <lineage>
        <taxon>Eukaryota</taxon>
        <taxon>Viridiplantae</taxon>
        <taxon>Streptophyta</taxon>
        <taxon>Embryophyta</taxon>
        <taxon>Tracheophyta</taxon>
        <taxon>Spermatophyta</taxon>
        <taxon>Magnoliopsida</taxon>
        <taxon>Liliopsida</taxon>
        <taxon>Poales</taxon>
        <taxon>Poaceae</taxon>
        <taxon>PACMAD clade</taxon>
        <taxon>Panicoideae</taxon>
        <taxon>Andropogonodae</taxon>
        <taxon>Paspaleae</taxon>
        <taxon>Paspalinae</taxon>
        <taxon>Paspalum</taxon>
    </lineage>
</organism>
<dbReference type="PANTHER" id="PTHR33065:SF88">
    <property type="entry name" value="OS11G0104220 PROTEIN"/>
    <property type="match status" value="1"/>
</dbReference>
<evidence type="ECO:0000313" key="4">
    <source>
        <dbReference type="Proteomes" id="UP001341281"/>
    </source>
</evidence>
<name>A0AAQ3X5T0_PASNO</name>
<reference evidence="3 4" key="1">
    <citation type="submission" date="2024-02" db="EMBL/GenBank/DDBJ databases">
        <title>High-quality chromosome-scale genome assembly of Pensacola bahiagrass (Paspalum notatum Flugge var. saurae).</title>
        <authorList>
            <person name="Vega J.M."/>
            <person name="Podio M."/>
            <person name="Orjuela J."/>
            <person name="Siena L.A."/>
            <person name="Pessino S.C."/>
            <person name="Combes M.C."/>
            <person name="Mariac C."/>
            <person name="Albertini E."/>
            <person name="Pupilli F."/>
            <person name="Ortiz J.P.A."/>
            <person name="Leblanc O."/>
        </authorList>
    </citation>
    <scope>NUCLEOTIDE SEQUENCE [LARGE SCALE GENOMIC DNA]</scope>
    <source>
        <strain evidence="3">R1</strain>
        <tissue evidence="3">Leaf</tissue>
    </source>
</reference>
<dbReference type="Pfam" id="PF20241">
    <property type="entry name" value="DUF6598"/>
    <property type="match status" value="1"/>
</dbReference>
<accession>A0AAQ3X5T0</accession>
<feature type="region of interest" description="Disordered" evidence="1">
    <location>
        <begin position="212"/>
        <end position="243"/>
    </location>
</feature>
<feature type="compositionally biased region" description="Basic and acidic residues" evidence="1">
    <location>
        <begin position="84"/>
        <end position="93"/>
    </location>
</feature>
<proteinExistence type="predicted"/>
<dbReference type="PANTHER" id="PTHR33065">
    <property type="entry name" value="OS07G0486400 PROTEIN"/>
    <property type="match status" value="1"/>
</dbReference>
<evidence type="ECO:0000259" key="2">
    <source>
        <dbReference type="Pfam" id="PF20241"/>
    </source>
</evidence>
<feature type="compositionally biased region" description="Basic and acidic residues" evidence="1">
    <location>
        <begin position="68"/>
        <end position="77"/>
    </location>
</feature>
<feature type="compositionally biased region" description="Basic and acidic residues" evidence="1">
    <location>
        <begin position="1"/>
        <end position="12"/>
    </location>
</feature>
<dbReference type="AlphaFoldDB" id="A0AAQ3X5T0"/>
<keyword evidence="4" id="KW-1185">Reference proteome</keyword>
<sequence>MEAERESEYKGEEEGEDEAAKGTHQIRRLRRRMNEIVDDPDAMEMEQLPCESEEMGKTDSDAVAADGQRTEEIKKDPDVEESEATMKDDVKGEGEAAAAAAAKIADEKMRGYDKYLEWKRKKEAEEPKILCKRYTDNPPPHGLSLFGSLQVIYVKVGAISGGLRWPLEVFVMVALRDSLDHKRNIIFERKRDNCQILTDEVSETAHTIEDRRSTTSLARQAPVSPSIGRHRRRPQNPSAATSRVPSLLLAVAGGRPGGRRGSKDGGGGVLLTRSVLLDRSGRASALRCPSRGSAAAVPGSGDTDCGDDVSSPMRMHPCTGIPALGGLTGTQQQHRLGLGLRARAWPGAAGRGRGQTPPPRRGRLWLGHCRSRSAMAGRRLAFPGPGATGCRQLWHPGLGGLGA</sequence>
<feature type="domain" description="DUF6598" evidence="2">
    <location>
        <begin position="148"/>
        <end position="200"/>
    </location>
</feature>
<dbReference type="Proteomes" id="UP001341281">
    <property type="component" value="Chromosome 07"/>
</dbReference>
<dbReference type="InterPro" id="IPR046533">
    <property type="entry name" value="DUF6598"/>
</dbReference>
<evidence type="ECO:0000313" key="3">
    <source>
        <dbReference type="EMBL" id="WVZ86016.1"/>
    </source>
</evidence>